<dbReference type="Proteomes" id="UP000239920">
    <property type="component" value="Unassembled WGS sequence"/>
</dbReference>
<evidence type="ECO:0000256" key="1">
    <source>
        <dbReference type="SAM" id="Phobius"/>
    </source>
</evidence>
<sequence length="251" mass="27665">MKRMFKIGWLVLIIGVVALLVGYLNHGNQTVDFINGRPQVQRQRSWQMTNKHFDKIDLDVITTGVTIERGDSFSVNYRGMQRNKPTVSVKDHVLTVKQQASGNGIFNMGGFTDELVVTVPHDTQISAGTIKMGSGGLDVDRVDLTDTKIDIASGAVSLNDLMLNGGQTKLQSGEFEARGLRINGHYRVENDSGDNDVYVAKLDGYRLQTTSGENAVNGQDKDDQTTIEENMAGTNTLELITNSGDNEYHQR</sequence>
<keyword evidence="1" id="KW-0472">Membrane</keyword>
<keyword evidence="1" id="KW-0812">Transmembrane</keyword>
<dbReference type="RefSeq" id="WP_104688459.1">
    <property type="nucleotide sequence ID" value="NZ_JBKTHY010000001.1"/>
</dbReference>
<evidence type="ECO:0000313" key="3">
    <source>
        <dbReference type="EMBL" id="PMB82943.1"/>
    </source>
</evidence>
<proteinExistence type="predicted"/>
<accession>A0A2J6NNQ6</accession>
<protein>
    <recommendedName>
        <fullName evidence="2">DUF4097 domain-containing protein</fullName>
    </recommendedName>
</protein>
<feature type="transmembrane region" description="Helical" evidence="1">
    <location>
        <begin position="7"/>
        <end position="24"/>
    </location>
</feature>
<dbReference type="AlphaFoldDB" id="A0A2J6NNQ6"/>
<reference evidence="3 4" key="1">
    <citation type="submission" date="2017-09" db="EMBL/GenBank/DDBJ databases">
        <title>Bacterial strain isolated from the female urinary microbiota.</title>
        <authorList>
            <person name="Thomas-White K."/>
            <person name="Kumar N."/>
            <person name="Forster S."/>
            <person name="Putonti C."/>
            <person name="Lawley T."/>
            <person name="Wolfe A.J."/>
        </authorList>
    </citation>
    <scope>NUCLEOTIDE SEQUENCE [LARGE SCALE GENOMIC DNA]</scope>
    <source>
        <strain evidence="3 4">UMB0683</strain>
    </source>
</reference>
<dbReference type="Pfam" id="PF13349">
    <property type="entry name" value="DUF4097"/>
    <property type="match status" value="1"/>
</dbReference>
<dbReference type="OrthoDB" id="2293406at2"/>
<organism evidence="3 4">
    <name type="scientific">Limosilactobacillus pontis</name>
    <dbReference type="NCBI Taxonomy" id="35787"/>
    <lineage>
        <taxon>Bacteria</taxon>
        <taxon>Bacillati</taxon>
        <taxon>Bacillota</taxon>
        <taxon>Bacilli</taxon>
        <taxon>Lactobacillales</taxon>
        <taxon>Lactobacillaceae</taxon>
        <taxon>Limosilactobacillus</taxon>
    </lineage>
</organism>
<keyword evidence="1" id="KW-1133">Transmembrane helix</keyword>
<evidence type="ECO:0000313" key="4">
    <source>
        <dbReference type="Proteomes" id="UP000239920"/>
    </source>
</evidence>
<comment type="caution">
    <text evidence="3">The sequence shown here is derived from an EMBL/GenBank/DDBJ whole genome shotgun (WGS) entry which is preliminary data.</text>
</comment>
<gene>
    <name evidence="3" type="ORF">CK797_03700</name>
</gene>
<feature type="domain" description="DUF4097" evidence="2">
    <location>
        <begin position="122"/>
        <end position="245"/>
    </location>
</feature>
<dbReference type="InterPro" id="IPR025164">
    <property type="entry name" value="Toastrack_DUF4097"/>
</dbReference>
<name>A0A2J6NNQ6_9LACO</name>
<evidence type="ECO:0000259" key="2">
    <source>
        <dbReference type="Pfam" id="PF13349"/>
    </source>
</evidence>
<dbReference type="EMBL" id="PNFV01000003">
    <property type="protein sequence ID" value="PMB82943.1"/>
    <property type="molecule type" value="Genomic_DNA"/>
</dbReference>